<dbReference type="Proteomes" id="UP000460220">
    <property type="component" value="Unassembled WGS sequence"/>
</dbReference>
<keyword evidence="1" id="KW-0812">Transmembrane</keyword>
<dbReference type="InterPro" id="IPR018674">
    <property type="entry name" value="DUF2142_membrane"/>
</dbReference>
<feature type="transmembrane region" description="Helical" evidence="1">
    <location>
        <begin position="442"/>
        <end position="459"/>
    </location>
</feature>
<feature type="transmembrane region" description="Helical" evidence="1">
    <location>
        <begin position="70"/>
        <end position="87"/>
    </location>
</feature>
<feature type="transmembrane region" description="Helical" evidence="1">
    <location>
        <begin position="409"/>
        <end position="430"/>
    </location>
</feature>
<dbReference type="RefSeq" id="WP_155125733.1">
    <property type="nucleotide sequence ID" value="NZ_JAQDHM010000001.1"/>
</dbReference>
<feature type="transmembrane region" description="Helical" evidence="1">
    <location>
        <begin position="21"/>
        <end position="37"/>
    </location>
</feature>
<protein>
    <submittedName>
        <fullName evidence="3">DUF2142 domain-containing protein</fullName>
    </submittedName>
</protein>
<reference evidence="3 4" key="1">
    <citation type="journal article" date="2019" name="Nat. Med.">
        <title>A library of human gut bacterial isolates paired with longitudinal multiomics data enables mechanistic microbiome research.</title>
        <authorList>
            <person name="Poyet M."/>
            <person name="Groussin M."/>
            <person name="Gibbons S.M."/>
            <person name="Avila-Pacheco J."/>
            <person name="Jiang X."/>
            <person name="Kearney S.M."/>
            <person name="Perrotta A.R."/>
            <person name="Berdy B."/>
            <person name="Zhao S."/>
            <person name="Lieberman T.D."/>
            <person name="Swanson P.K."/>
            <person name="Smith M."/>
            <person name="Roesemann S."/>
            <person name="Alexander J.E."/>
            <person name="Rich S.A."/>
            <person name="Livny J."/>
            <person name="Vlamakis H."/>
            <person name="Clish C."/>
            <person name="Bullock K."/>
            <person name="Deik A."/>
            <person name="Scott J."/>
            <person name="Pierce K.A."/>
            <person name="Xavier R.J."/>
            <person name="Alm E.J."/>
        </authorList>
    </citation>
    <scope>NUCLEOTIDE SEQUENCE</scope>
    <source>
        <strain evidence="2 4">BIOML-A12</strain>
        <strain evidence="3">BIOML-A6</strain>
    </source>
</reference>
<dbReference type="EMBL" id="WMZE01000002">
    <property type="protein sequence ID" value="MTS01283.1"/>
    <property type="molecule type" value="Genomic_DNA"/>
</dbReference>
<feature type="transmembrane region" description="Helical" evidence="1">
    <location>
        <begin position="235"/>
        <end position="252"/>
    </location>
</feature>
<gene>
    <name evidence="2" type="ORF">GMC73_01435</name>
    <name evidence="3" type="ORF">GMC90_05505</name>
</gene>
<accession>A0A6A8V5G3</accession>
<keyword evidence="1" id="KW-0472">Membrane</keyword>
<feature type="transmembrane region" description="Helical" evidence="1">
    <location>
        <begin position="43"/>
        <end position="63"/>
    </location>
</feature>
<feature type="transmembrane region" description="Helical" evidence="1">
    <location>
        <begin position="381"/>
        <end position="397"/>
    </location>
</feature>
<proteinExistence type="predicted"/>
<sequence length="504" mass="57714">MTDYISKKGLNFFHNIWQKKFYILLIWFVMFGTYFYFDGPFKNTPIKTFLIIGGIFTFLSLVNMKLYNKIFSIILFTGLVFCVYTPNMDSPDENFHYSRALYISDGHLYLPSSVEEMKVSSDISEVEGEFKKPLLQTELEDKQVSDKKVVYSNLGNTNGYSFVSYLPQTLGIILARILHLSVFASIFLGRFFNLLVFALLVRLAVKKSGDKQLFFSLLAIIPINIYIAASFNQDAFANGLIFLVIGLFLSYFEKDKISNRDILSYSLLCILIAFSKLPYVLLICLLAFLPKEKLNKKQYLLIAGSILMAALTSVIWLKVTSGINATVAHPNPAVNPMKKIIFTLHHFSDFTRMMIKEVVNFIPFKLQSLFTFGWLTYDAKAFMWFYLIFISVTLVVLPNGKPIKTFAKFGVVLVSMGIIFGILMTAYLMWGEVADISIKGIQGRYFAGIFILLGCISNFSRRLFWNQNRTEPLEYDQNEVEYTCTYIATLFILVSIIATISQYY</sequence>
<name>A0A6A8V5G3_STRPA</name>
<feature type="transmembrane region" description="Helical" evidence="1">
    <location>
        <begin position="300"/>
        <end position="317"/>
    </location>
</feature>
<evidence type="ECO:0000313" key="2">
    <source>
        <dbReference type="EMBL" id="MTR65952.1"/>
    </source>
</evidence>
<feature type="transmembrane region" description="Helical" evidence="1">
    <location>
        <begin position="177"/>
        <end position="201"/>
    </location>
</feature>
<evidence type="ECO:0000313" key="4">
    <source>
        <dbReference type="Proteomes" id="UP000460220"/>
    </source>
</evidence>
<dbReference type="EMBL" id="WMYY01000001">
    <property type="protein sequence ID" value="MTR65952.1"/>
    <property type="molecule type" value="Genomic_DNA"/>
</dbReference>
<feature type="transmembrane region" description="Helical" evidence="1">
    <location>
        <begin position="213"/>
        <end position="229"/>
    </location>
</feature>
<evidence type="ECO:0000313" key="3">
    <source>
        <dbReference type="EMBL" id="MTS01283.1"/>
    </source>
</evidence>
<comment type="caution">
    <text evidence="3">The sequence shown here is derived from an EMBL/GenBank/DDBJ whole genome shotgun (WGS) entry which is preliminary data.</text>
</comment>
<feature type="transmembrane region" description="Helical" evidence="1">
    <location>
        <begin position="358"/>
        <end position="375"/>
    </location>
</feature>
<feature type="transmembrane region" description="Helical" evidence="1">
    <location>
        <begin position="264"/>
        <end position="288"/>
    </location>
</feature>
<evidence type="ECO:0000256" key="1">
    <source>
        <dbReference type="SAM" id="Phobius"/>
    </source>
</evidence>
<dbReference type="AlphaFoldDB" id="A0A6A8V5G3"/>
<organism evidence="3">
    <name type="scientific">Streptococcus parasanguinis</name>
    <dbReference type="NCBI Taxonomy" id="1318"/>
    <lineage>
        <taxon>Bacteria</taxon>
        <taxon>Bacillati</taxon>
        <taxon>Bacillota</taxon>
        <taxon>Bacilli</taxon>
        <taxon>Lactobacillales</taxon>
        <taxon>Streptococcaceae</taxon>
        <taxon>Streptococcus</taxon>
    </lineage>
</organism>
<feature type="transmembrane region" description="Helical" evidence="1">
    <location>
        <begin position="480"/>
        <end position="500"/>
    </location>
</feature>
<keyword evidence="1" id="KW-1133">Transmembrane helix</keyword>
<dbReference type="Pfam" id="PF09913">
    <property type="entry name" value="DUF2142"/>
    <property type="match status" value="1"/>
</dbReference>